<accession>A0ABV7JIW6</accession>
<protein>
    <submittedName>
        <fullName evidence="4">SDR family NAD(P)-dependent oxidoreductase</fullName>
        <ecNumber evidence="4">1.-.-.-</ecNumber>
    </submittedName>
</protein>
<dbReference type="SUPFAM" id="SSF51735">
    <property type="entry name" value="NAD(P)-binding Rossmann-fold domains"/>
    <property type="match status" value="1"/>
</dbReference>
<dbReference type="PANTHER" id="PTHR44196:SF2">
    <property type="entry name" value="SHORT-CHAIN DEHYDROGENASE-RELATED"/>
    <property type="match status" value="1"/>
</dbReference>
<dbReference type="PANTHER" id="PTHR44196">
    <property type="entry name" value="DEHYDROGENASE/REDUCTASE SDR FAMILY MEMBER 7B"/>
    <property type="match status" value="1"/>
</dbReference>
<dbReference type="PRINTS" id="PR00081">
    <property type="entry name" value="GDHRDH"/>
</dbReference>
<evidence type="ECO:0000313" key="4">
    <source>
        <dbReference type="EMBL" id="MFC3198049.1"/>
    </source>
</evidence>
<proteinExistence type="inferred from homology"/>
<keyword evidence="2 4" id="KW-0560">Oxidoreductase</keyword>
<name>A0ABV7JIW6_9SPHI</name>
<comment type="similarity">
    <text evidence="1 3">Belongs to the short-chain dehydrogenases/reductases (SDR) family.</text>
</comment>
<dbReference type="InterPro" id="IPR002347">
    <property type="entry name" value="SDR_fam"/>
</dbReference>
<keyword evidence="5" id="KW-1185">Reference proteome</keyword>
<evidence type="ECO:0000256" key="2">
    <source>
        <dbReference type="ARBA" id="ARBA00023002"/>
    </source>
</evidence>
<dbReference type="Gene3D" id="3.40.50.720">
    <property type="entry name" value="NAD(P)-binding Rossmann-like Domain"/>
    <property type="match status" value="1"/>
</dbReference>
<gene>
    <name evidence="4" type="ORF">ACFOET_10555</name>
</gene>
<organism evidence="4 5">
    <name type="scientific">Parapedobacter deserti</name>
    <dbReference type="NCBI Taxonomy" id="1912957"/>
    <lineage>
        <taxon>Bacteria</taxon>
        <taxon>Pseudomonadati</taxon>
        <taxon>Bacteroidota</taxon>
        <taxon>Sphingobacteriia</taxon>
        <taxon>Sphingobacteriales</taxon>
        <taxon>Sphingobacteriaceae</taxon>
        <taxon>Parapedobacter</taxon>
    </lineage>
</organism>
<evidence type="ECO:0000256" key="3">
    <source>
        <dbReference type="RuleBase" id="RU000363"/>
    </source>
</evidence>
<comment type="caution">
    <text evidence="4">The sequence shown here is derived from an EMBL/GenBank/DDBJ whole genome shotgun (WGS) entry which is preliminary data.</text>
</comment>
<dbReference type="Proteomes" id="UP001595526">
    <property type="component" value="Unassembled WGS sequence"/>
</dbReference>
<dbReference type="GO" id="GO:0016491">
    <property type="term" value="F:oxidoreductase activity"/>
    <property type="evidence" value="ECO:0007669"/>
    <property type="project" value="UniProtKB-KW"/>
</dbReference>
<evidence type="ECO:0000256" key="1">
    <source>
        <dbReference type="ARBA" id="ARBA00006484"/>
    </source>
</evidence>
<dbReference type="Pfam" id="PF00106">
    <property type="entry name" value="adh_short"/>
    <property type="match status" value="1"/>
</dbReference>
<dbReference type="RefSeq" id="WP_379022324.1">
    <property type="nucleotide sequence ID" value="NZ_JBHRTA010000030.1"/>
</dbReference>
<dbReference type="EMBL" id="JBHRTA010000030">
    <property type="protein sequence ID" value="MFC3198049.1"/>
    <property type="molecule type" value="Genomic_DNA"/>
</dbReference>
<reference evidence="5" key="1">
    <citation type="journal article" date="2019" name="Int. J. Syst. Evol. Microbiol.">
        <title>The Global Catalogue of Microorganisms (GCM) 10K type strain sequencing project: providing services to taxonomists for standard genome sequencing and annotation.</title>
        <authorList>
            <consortium name="The Broad Institute Genomics Platform"/>
            <consortium name="The Broad Institute Genome Sequencing Center for Infectious Disease"/>
            <person name="Wu L."/>
            <person name="Ma J."/>
        </authorList>
    </citation>
    <scope>NUCLEOTIDE SEQUENCE [LARGE SCALE GENOMIC DNA]</scope>
    <source>
        <strain evidence="5">KCTC 52416</strain>
    </source>
</reference>
<evidence type="ECO:0000313" key="5">
    <source>
        <dbReference type="Proteomes" id="UP001595526"/>
    </source>
</evidence>
<dbReference type="PRINTS" id="PR00080">
    <property type="entry name" value="SDRFAMILY"/>
</dbReference>
<sequence>MDMQEKFAVVTGASQGLGKSFARQLAAQGRNLVLISLPNEGLPALCEELVSQYGVVAHCYEIDLSVKENVLAVSKSINENFSVEMLINNAGIGGTKKFDEVPAGYVEKIIQVNVLATSLLTHQLLPNLKLQEKAYILNVSSLAAFSPIGYKTVYPASKAFIHSFSRGLYQELKRTNVFVSVVNPGPMKTNADTTRRIEEQGFFARATSLDPDKVARYCIQQLQKRDTVIMVNRLSWLLLAILPIWIKLPMLTNKIKKEIDVMA</sequence>
<dbReference type="InterPro" id="IPR036291">
    <property type="entry name" value="NAD(P)-bd_dom_sf"/>
</dbReference>
<dbReference type="PIRSF" id="PIRSF000126">
    <property type="entry name" value="11-beta-HSD1"/>
    <property type="match status" value="1"/>
</dbReference>
<dbReference type="EC" id="1.-.-.-" evidence="4"/>